<proteinExistence type="predicted"/>
<organism evidence="3 4">
    <name type="scientific">Pleodorina starrii</name>
    <dbReference type="NCBI Taxonomy" id="330485"/>
    <lineage>
        <taxon>Eukaryota</taxon>
        <taxon>Viridiplantae</taxon>
        <taxon>Chlorophyta</taxon>
        <taxon>core chlorophytes</taxon>
        <taxon>Chlorophyceae</taxon>
        <taxon>CS clade</taxon>
        <taxon>Chlamydomonadales</taxon>
        <taxon>Volvocaceae</taxon>
        <taxon>Pleodorina</taxon>
    </lineage>
</organism>
<accession>A0A9W6F8N9</accession>
<keyword evidence="4" id="KW-1185">Reference proteome</keyword>
<evidence type="ECO:0000313" key="4">
    <source>
        <dbReference type="Proteomes" id="UP001165080"/>
    </source>
</evidence>
<evidence type="ECO:0000256" key="2">
    <source>
        <dbReference type="SAM" id="Phobius"/>
    </source>
</evidence>
<protein>
    <submittedName>
        <fullName evidence="3">Uncharacterized protein</fullName>
    </submittedName>
</protein>
<feature type="transmembrane region" description="Helical" evidence="2">
    <location>
        <begin position="74"/>
        <end position="94"/>
    </location>
</feature>
<feature type="transmembrane region" description="Helical" evidence="2">
    <location>
        <begin position="21"/>
        <end position="43"/>
    </location>
</feature>
<keyword evidence="2" id="KW-0812">Transmembrane</keyword>
<feature type="compositionally biased region" description="Gly residues" evidence="1">
    <location>
        <begin position="436"/>
        <end position="445"/>
    </location>
</feature>
<keyword evidence="2" id="KW-1133">Transmembrane helix</keyword>
<comment type="caution">
    <text evidence="3">The sequence shown here is derived from an EMBL/GenBank/DDBJ whole genome shotgun (WGS) entry which is preliminary data.</text>
</comment>
<keyword evidence="2" id="KW-0472">Membrane</keyword>
<dbReference type="AlphaFoldDB" id="A0A9W6F8N9"/>
<sequence length="525" mass="52168">MWTGATAEKDAKEGFRQFRNSLDVVLFVLTSIIAIASSAYILLGASVACQWPYPTCCCYNLPGSDRINGRCCSLYYANWAMAVVWLLLAAVSAVSRNISRLAVCLGYMLAHGLVVTFLRYKFSHYGSPGDGNDGVTIVPQERYVEARLREVVTRRDNPSGAQLTPPVGLDLAYPAQAPGASGSGLCALGVPTYELPMTYAVVGRCEPDCLCPYCCLTAAAEAETAAAAAAAAAASAAQYSTEGPNAARIEHGCASYGVDELYLPGALLPEAAAAGCPGPPDVQLSHRRRFAGGLDPPSPSPSPSPSPRGRWSSARAAEPLPPAAAGRFFAEPSSALTAAVGVPVAPALLLVEGVPLVEVLRWRRATSAADGGGGSSHRNGQPRSGGGGAPAAAASAREAPAVDQQGAGGGTEAAGMREGSESAAPPPGAAAAAAAAGGGGGGGGREPQRRISADAAAVRTGVAVEAAVGTPRVGPGGGPDDGGGGVASVYISAAPAAAAAAGGIWGAAAGRAATTGAAAGSSSEM</sequence>
<evidence type="ECO:0000313" key="3">
    <source>
        <dbReference type="EMBL" id="GLC59776.1"/>
    </source>
</evidence>
<feature type="compositionally biased region" description="Pro residues" evidence="1">
    <location>
        <begin position="296"/>
        <end position="306"/>
    </location>
</feature>
<evidence type="ECO:0000256" key="1">
    <source>
        <dbReference type="SAM" id="MobiDB-lite"/>
    </source>
</evidence>
<feature type="compositionally biased region" description="Low complexity" evidence="1">
    <location>
        <begin position="390"/>
        <end position="401"/>
    </location>
</feature>
<name>A0A9W6F8N9_9CHLO</name>
<dbReference type="Proteomes" id="UP001165080">
    <property type="component" value="Unassembled WGS sequence"/>
</dbReference>
<gene>
    <name evidence="3" type="primary">PLEST010238</name>
    <name evidence="3" type="ORF">PLESTB_001534400</name>
</gene>
<feature type="transmembrane region" description="Helical" evidence="2">
    <location>
        <begin position="101"/>
        <end position="120"/>
    </location>
</feature>
<dbReference type="EMBL" id="BRXU01000030">
    <property type="protein sequence ID" value="GLC59776.1"/>
    <property type="molecule type" value="Genomic_DNA"/>
</dbReference>
<feature type="region of interest" description="Disordered" evidence="1">
    <location>
        <begin position="285"/>
        <end position="315"/>
    </location>
</feature>
<dbReference type="OrthoDB" id="549178at2759"/>
<reference evidence="3 4" key="1">
    <citation type="journal article" date="2023" name="Commun. Biol.">
        <title>Reorganization of the ancestral sex-determining regions during the evolution of trioecy in Pleodorina starrii.</title>
        <authorList>
            <person name="Takahashi K."/>
            <person name="Suzuki S."/>
            <person name="Kawai-Toyooka H."/>
            <person name="Yamamoto K."/>
            <person name="Hamaji T."/>
            <person name="Ootsuki R."/>
            <person name="Yamaguchi H."/>
            <person name="Kawachi M."/>
            <person name="Higashiyama T."/>
            <person name="Nozaki H."/>
        </authorList>
    </citation>
    <scope>NUCLEOTIDE SEQUENCE [LARGE SCALE GENOMIC DNA]</scope>
    <source>
        <strain evidence="3 4">NIES-4479</strain>
    </source>
</reference>
<feature type="region of interest" description="Disordered" evidence="1">
    <location>
        <begin position="367"/>
        <end position="449"/>
    </location>
</feature>